<dbReference type="Proteomes" id="UP001159363">
    <property type="component" value="Chromosome 14"/>
</dbReference>
<dbReference type="EMBL" id="JARBHB010000015">
    <property type="protein sequence ID" value="KAJ8867452.1"/>
    <property type="molecule type" value="Genomic_DNA"/>
</dbReference>
<accession>A0ABQ9G5W0</accession>
<evidence type="ECO:0000313" key="2">
    <source>
        <dbReference type="Proteomes" id="UP001159363"/>
    </source>
</evidence>
<comment type="caution">
    <text evidence="1">The sequence shown here is derived from an EMBL/GenBank/DDBJ whole genome shotgun (WGS) entry which is preliminary data.</text>
</comment>
<proteinExistence type="predicted"/>
<protein>
    <submittedName>
        <fullName evidence="1">Uncharacterized protein</fullName>
    </submittedName>
</protein>
<organism evidence="1 2">
    <name type="scientific">Dryococelus australis</name>
    <dbReference type="NCBI Taxonomy" id="614101"/>
    <lineage>
        <taxon>Eukaryota</taxon>
        <taxon>Metazoa</taxon>
        <taxon>Ecdysozoa</taxon>
        <taxon>Arthropoda</taxon>
        <taxon>Hexapoda</taxon>
        <taxon>Insecta</taxon>
        <taxon>Pterygota</taxon>
        <taxon>Neoptera</taxon>
        <taxon>Polyneoptera</taxon>
        <taxon>Phasmatodea</taxon>
        <taxon>Verophasmatodea</taxon>
        <taxon>Anareolatae</taxon>
        <taxon>Phasmatidae</taxon>
        <taxon>Eurycanthinae</taxon>
        <taxon>Dryococelus</taxon>
    </lineage>
</organism>
<name>A0ABQ9G5W0_9NEOP</name>
<keyword evidence="2" id="KW-1185">Reference proteome</keyword>
<sequence>MPLHIAGCHIAVTMVASNTYTAITVGQVEAGLVPENTTLCHSASQRLCSRAHCSLRCLWFLDNGSRRNGMRASSPARSRLRRTVDADRSTPVAVLQCRANFVDDPVRSVTDKMAVYPVQWSHCVVQYPLVAANDPLLSTGATHASLSKTWARNRDGGRGGGGTAARVLTTKATQGSITDGASPGFSPVEDVPNDAVSRGVFSGSPTFPRHCIPALLHCHLASPSSAVKTPTLRAARKFFTCNLRRTCYSRGLHELGGENHPYRLFTGWEGGGGSGRLLAFYQGELDSILSGVAPRFSQVRIVPYDAAGPAHFWGISRFPRPLHSGAAPHLFSPSSALESSTHLHSSSVETYIKMDPGSELGSFDLGSGKMLVKPGIRLPDHVLQAAHLEGARHLTRWR</sequence>
<reference evidence="1 2" key="1">
    <citation type="submission" date="2023-02" db="EMBL/GenBank/DDBJ databases">
        <title>LHISI_Scaffold_Assembly.</title>
        <authorList>
            <person name="Stuart O.P."/>
            <person name="Cleave R."/>
            <person name="Magrath M.J.L."/>
            <person name="Mikheyev A.S."/>
        </authorList>
    </citation>
    <scope>NUCLEOTIDE SEQUENCE [LARGE SCALE GENOMIC DNA]</scope>
    <source>
        <strain evidence="1">Daus_M_001</strain>
        <tissue evidence="1">Leg muscle</tissue>
    </source>
</reference>
<gene>
    <name evidence="1" type="ORF">PR048_031254</name>
</gene>
<evidence type="ECO:0000313" key="1">
    <source>
        <dbReference type="EMBL" id="KAJ8867452.1"/>
    </source>
</evidence>